<proteinExistence type="predicted"/>
<evidence type="ECO:0000313" key="3">
    <source>
        <dbReference type="Proteomes" id="UP001155586"/>
    </source>
</evidence>
<accession>A0A9X3HQI3</accession>
<name>A0A9X3HQI3_9VIBR</name>
<dbReference type="PIRSF" id="PIRSF028299">
    <property type="entry name" value="UCP028299"/>
    <property type="match status" value="1"/>
</dbReference>
<dbReference type="Proteomes" id="UP001155586">
    <property type="component" value="Unassembled WGS sequence"/>
</dbReference>
<feature type="chain" id="PRO_5040879442" evidence="1">
    <location>
        <begin position="23"/>
        <end position="125"/>
    </location>
</feature>
<dbReference type="EMBL" id="JAKRRX010000021">
    <property type="protein sequence ID" value="MCW8333298.1"/>
    <property type="molecule type" value="Genomic_DNA"/>
</dbReference>
<reference evidence="2" key="1">
    <citation type="submission" date="2022-02" db="EMBL/GenBank/DDBJ databases">
        <title>Vibrio sp. nov., a new bacterium isolated from Bohai sea, China.</title>
        <authorList>
            <person name="Yuan Y."/>
        </authorList>
    </citation>
    <scope>NUCLEOTIDE SEQUENCE</scope>
    <source>
        <strain evidence="2">DBSS07</strain>
    </source>
</reference>
<evidence type="ECO:0000256" key="1">
    <source>
        <dbReference type="SAM" id="SignalP"/>
    </source>
</evidence>
<gene>
    <name evidence="2" type="ORF">MD483_05615</name>
</gene>
<evidence type="ECO:0000313" key="2">
    <source>
        <dbReference type="EMBL" id="MCW8333298.1"/>
    </source>
</evidence>
<keyword evidence="1" id="KW-0732">Signal</keyword>
<dbReference type="AlphaFoldDB" id="A0A9X3HQI3"/>
<feature type="signal peptide" evidence="1">
    <location>
        <begin position="1"/>
        <end position="22"/>
    </location>
</feature>
<sequence>MKTKTALLLTSTIALMSSNAFANTLNSNGMYTVVERNKTIHTESMTSKDAAYQQGLTILTQLQESSPKELKREFNVFTVGSASSQIQLKDGAYVTTQEFMNADGQVQYKGIVNVGYQYLERTGNS</sequence>
<dbReference type="Pfam" id="PF11777">
    <property type="entry name" value="DUF3316"/>
    <property type="match status" value="1"/>
</dbReference>
<dbReference type="InterPro" id="IPR016879">
    <property type="entry name" value="UCP028299"/>
</dbReference>
<organism evidence="2 3">
    <name type="scientific">Vibrio paucivorans</name>
    <dbReference type="NCBI Taxonomy" id="2829489"/>
    <lineage>
        <taxon>Bacteria</taxon>
        <taxon>Pseudomonadati</taxon>
        <taxon>Pseudomonadota</taxon>
        <taxon>Gammaproteobacteria</taxon>
        <taxon>Vibrionales</taxon>
        <taxon>Vibrionaceae</taxon>
        <taxon>Vibrio</taxon>
    </lineage>
</organism>
<dbReference type="RefSeq" id="WP_265686901.1">
    <property type="nucleotide sequence ID" value="NZ_JAKRRX010000021.1"/>
</dbReference>
<comment type="caution">
    <text evidence="2">The sequence shown here is derived from an EMBL/GenBank/DDBJ whole genome shotgun (WGS) entry which is preliminary data.</text>
</comment>
<protein>
    <submittedName>
        <fullName evidence="2">DUF3316 domain-containing protein</fullName>
    </submittedName>
</protein>
<keyword evidence="3" id="KW-1185">Reference proteome</keyword>